<keyword evidence="10 18" id="KW-0808">Transferase</keyword>
<evidence type="ECO:0000256" key="18">
    <source>
        <dbReference type="RuleBase" id="RU003938"/>
    </source>
</evidence>
<feature type="transmembrane region" description="Helical" evidence="19">
    <location>
        <begin position="133"/>
        <end position="151"/>
    </location>
</feature>
<keyword evidence="15 19" id="KW-0472">Membrane</keyword>
<dbReference type="InterPro" id="IPR000374">
    <property type="entry name" value="PC_trans"/>
</dbReference>
<protein>
    <recommendedName>
        <fullName evidence="7 18">Phosphatidate cytidylyltransferase</fullName>
        <ecNumber evidence="6 18">2.7.7.41</ecNumber>
    </recommendedName>
</protein>
<evidence type="ECO:0000256" key="7">
    <source>
        <dbReference type="ARBA" id="ARBA00019373"/>
    </source>
</evidence>
<feature type="transmembrane region" description="Helical" evidence="19">
    <location>
        <begin position="78"/>
        <end position="93"/>
    </location>
</feature>
<organism evidence="20 21">
    <name type="scientific">Candidatus Dehalogenimonas loeffleri</name>
    <dbReference type="NCBI Taxonomy" id="3127115"/>
    <lineage>
        <taxon>Bacteria</taxon>
        <taxon>Bacillati</taxon>
        <taxon>Chloroflexota</taxon>
        <taxon>Dehalococcoidia</taxon>
        <taxon>Dehalococcoidales</taxon>
        <taxon>Dehalococcoidaceae</taxon>
        <taxon>Dehalogenimonas</taxon>
    </lineage>
</organism>
<evidence type="ECO:0000256" key="4">
    <source>
        <dbReference type="ARBA" id="ARBA00005189"/>
    </source>
</evidence>
<evidence type="ECO:0000256" key="12">
    <source>
        <dbReference type="ARBA" id="ARBA00022695"/>
    </source>
</evidence>
<feature type="transmembrane region" description="Helical" evidence="19">
    <location>
        <begin position="172"/>
        <end position="191"/>
    </location>
</feature>
<keyword evidence="14" id="KW-0443">Lipid metabolism</keyword>
<evidence type="ECO:0000256" key="13">
    <source>
        <dbReference type="ARBA" id="ARBA00022989"/>
    </source>
</evidence>
<feature type="transmembrane region" description="Helical" evidence="19">
    <location>
        <begin position="246"/>
        <end position="262"/>
    </location>
</feature>
<evidence type="ECO:0000256" key="2">
    <source>
        <dbReference type="ARBA" id="ARBA00004651"/>
    </source>
</evidence>
<comment type="pathway">
    <text evidence="4">Lipid metabolism.</text>
</comment>
<keyword evidence="13 19" id="KW-1133">Transmembrane helix</keyword>
<feature type="transmembrane region" description="Helical" evidence="19">
    <location>
        <begin position="105"/>
        <end position="127"/>
    </location>
</feature>
<evidence type="ECO:0000256" key="3">
    <source>
        <dbReference type="ARBA" id="ARBA00005119"/>
    </source>
</evidence>
<reference evidence="20 21" key="1">
    <citation type="submission" date="2024-03" db="EMBL/GenBank/DDBJ databases">
        <title>A Dehalogenimonas Isolated from Estuarine Sediments Dihaloeliminates Chlorinated Alkanes.</title>
        <authorList>
            <person name="Yang Y."/>
            <person name="Wang H."/>
        </authorList>
    </citation>
    <scope>NUCLEOTIDE SEQUENCE [LARGE SCALE GENOMIC DNA]</scope>
    <source>
        <strain evidence="20 21">W</strain>
    </source>
</reference>
<comment type="catalytic activity">
    <reaction evidence="1 18">
        <text>a 1,2-diacyl-sn-glycero-3-phosphate + CTP + H(+) = a CDP-1,2-diacyl-sn-glycerol + diphosphate</text>
        <dbReference type="Rhea" id="RHEA:16229"/>
        <dbReference type="ChEBI" id="CHEBI:15378"/>
        <dbReference type="ChEBI" id="CHEBI:33019"/>
        <dbReference type="ChEBI" id="CHEBI:37563"/>
        <dbReference type="ChEBI" id="CHEBI:58332"/>
        <dbReference type="ChEBI" id="CHEBI:58608"/>
        <dbReference type="EC" id="2.7.7.41"/>
    </reaction>
</comment>
<feature type="transmembrane region" description="Helical" evidence="19">
    <location>
        <begin position="27"/>
        <end position="43"/>
    </location>
</feature>
<dbReference type="GO" id="GO:0004605">
    <property type="term" value="F:phosphatidate cytidylyltransferase activity"/>
    <property type="evidence" value="ECO:0007669"/>
    <property type="project" value="UniProtKB-EC"/>
</dbReference>
<feature type="transmembrane region" description="Helical" evidence="19">
    <location>
        <begin position="55"/>
        <end position="72"/>
    </location>
</feature>
<gene>
    <name evidence="20" type="ORF">V8247_05640</name>
</gene>
<dbReference type="Proteomes" id="UP001375370">
    <property type="component" value="Chromosome"/>
</dbReference>
<evidence type="ECO:0000256" key="8">
    <source>
        <dbReference type="ARBA" id="ARBA00022475"/>
    </source>
</evidence>
<accession>A0ABZ2J8M7</accession>
<keyword evidence="16" id="KW-0594">Phospholipid biosynthesis</keyword>
<keyword evidence="11 18" id="KW-0812">Transmembrane</keyword>
<dbReference type="EC" id="2.7.7.41" evidence="6 18"/>
<keyword evidence="12 18" id="KW-0548">Nucleotidyltransferase</keyword>
<proteinExistence type="inferred from homology"/>
<evidence type="ECO:0000256" key="9">
    <source>
        <dbReference type="ARBA" id="ARBA00022516"/>
    </source>
</evidence>
<evidence type="ECO:0000256" key="16">
    <source>
        <dbReference type="ARBA" id="ARBA00023209"/>
    </source>
</evidence>
<evidence type="ECO:0000256" key="14">
    <source>
        <dbReference type="ARBA" id="ARBA00023098"/>
    </source>
</evidence>
<sequence length="263" mass="28334">MKKRVISGCVLALLALALIWLDEPLPWLTAGVIFWGVMALREFNQVVGLTKAKPFAVIGTVGTVLFIISPHFDNGLEPLLAAFVAGSLLYLLKPGDRSQAFIRWAWTLAGVIYIGWLLSFIVALRGLDGGREWVFFALGVTAASDTFAYFIGRVFGKHKMAPSISPNKSWEGAVGGAVCAVIMALILKAVFDLPASYLELGLLGLAASAVGQAGDLVESLFKRNMAIKDSGNSIPGHGGFMDRMDSVVFAAVLVYYYVIIFIQ</sequence>
<evidence type="ECO:0000256" key="15">
    <source>
        <dbReference type="ARBA" id="ARBA00023136"/>
    </source>
</evidence>
<keyword evidence="17" id="KW-1208">Phospholipid metabolism</keyword>
<dbReference type="Pfam" id="PF01148">
    <property type="entry name" value="CTP_transf_1"/>
    <property type="match status" value="1"/>
</dbReference>
<evidence type="ECO:0000256" key="10">
    <source>
        <dbReference type="ARBA" id="ARBA00022679"/>
    </source>
</evidence>
<comment type="subcellular location">
    <subcellularLocation>
        <location evidence="2">Cell membrane</location>
        <topology evidence="2">Multi-pass membrane protein</topology>
    </subcellularLocation>
</comment>
<dbReference type="PROSITE" id="PS01315">
    <property type="entry name" value="CDS"/>
    <property type="match status" value="1"/>
</dbReference>
<name>A0ABZ2J8M7_9CHLR</name>
<keyword evidence="9" id="KW-0444">Lipid biosynthesis</keyword>
<dbReference type="RefSeq" id="WP_338736867.1">
    <property type="nucleotide sequence ID" value="NZ_CP146612.1"/>
</dbReference>
<dbReference type="PANTHER" id="PTHR46382">
    <property type="entry name" value="PHOSPHATIDATE CYTIDYLYLTRANSFERASE"/>
    <property type="match status" value="1"/>
</dbReference>
<evidence type="ECO:0000313" key="20">
    <source>
        <dbReference type="EMBL" id="WWX24750.1"/>
    </source>
</evidence>
<evidence type="ECO:0000256" key="19">
    <source>
        <dbReference type="SAM" id="Phobius"/>
    </source>
</evidence>
<dbReference type="EMBL" id="CP146612">
    <property type="protein sequence ID" value="WWX24750.1"/>
    <property type="molecule type" value="Genomic_DNA"/>
</dbReference>
<keyword evidence="21" id="KW-1185">Reference proteome</keyword>
<evidence type="ECO:0000256" key="17">
    <source>
        <dbReference type="ARBA" id="ARBA00023264"/>
    </source>
</evidence>
<comment type="pathway">
    <text evidence="3 18">Phospholipid metabolism; CDP-diacylglycerol biosynthesis; CDP-diacylglycerol from sn-glycerol 3-phosphate: step 3/3.</text>
</comment>
<evidence type="ECO:0000256" key="5">
    <source>
        <dbReference type="ARBA" id="ARBA00010185"/>
    </source>
</evidence>
<evidence type="ECO:0000256" key="1">
    <source>
        <dbReference type="ARBA" id="ARBA00001698"/>
    </source>
</evidence>
<evidence type="ECO:0000313" key="21">
    <source>
        <dbReference type="Proteomes" id="UP001375370"/>
    </source>
</evidence>
<comment type="similarity">
    <text evidence="5 18">Belongs to the CDS family.</text>
</comment>
<dbReference type="PANTHER" id="PTHR46382:SF1">
    <property type="entry name" value="PHOSPHATIDATE CYTIDYLYLTRANSFERASE"/>
    <property type="match status" value="1"/>
</dbReference>
<evidence type="ECO:0000256" key="6">
    <source>
        <dbReference type="ARBA" id="ARBA00012487"/>
    </source>
</evidence>
<keyword evidence="8" id="KW-1003">Cell membrane</keyword>
<evidence type="ECO:0000256" key="11">
    <source>
        <dbReference type="ARBA" id="ARBA00022692"/>
    </source>
</evidence>